<dbReference type="EMBL" id="BPLR01003627">
    <property type="protein sequence ID" value="GIX86912.1"/>
    <property type="molecule type" value="Genomic_DNA"/>
</dbReference>
<sequence>MDQVLALNGVAYRKYNFFKPSATKLRYPDMPHKPASLSDGSKLLKEPCPQPQLSSLYSIFSYVLGSHFTEVTEETTALGPASDKIISLSRLVRLQPRGPRRCLASLSALFAPDFWPQPEPGAYL</sequence>
<evidence type="ECO:0000313" key="2">
    <source>
        <dbReference type="Proteomes" id="UP001054945"/>
    </source>
</evidence>
<gene>
    <name evidence="1" type="ORF">CEXT_649191</name>
</gene>
<dbReference type="Proteomes" id="UP001054945">
    <property type="component" value="Unassembled WGS sequence"/>
</dbReference>
<name>A0AAV4NQ12_CAEEX</name>
<keyword evidence="2" id="KW-1185">Reference proteome</keyword>
<evidence type="ECO:0000313" key="1">
    <source>
        <dbReference type="EMBL" id="GIX86912.1"/>
    </source>
</evidence>
<proteinExistence type="predicted"/>
<dbReference type="AlphaFoldDB" id="A0AAV4NQ12"/>
<reference evidence="1 2" key="1">
    <citation type="submission" date="2021-06" db="EMBL/GenBank/DDBJ databases">
        <title>Caerostris extrusa draft genome.</title>
        <authorList>
            <person name="Kono N."/>
            <person name="Arakawa K."/>
        </authorList>
    </citation>
    <scope>NUCLEOTIDE SEQUENCE [LARGE SCALE GENOMIC DNA]</scope>
</reference>
<organism evidence="1 2">
    <name type="scientific">Caerostris extrusa</name>
    <name type="common">Bark spider</name>
    <name type="synonym">Caerostris bankana</name>
    <dbReference type="NCBI Taxonomy" id="172846"/>
    <lineage>
        <taxon>Eukaryota</taxon>
        <taxon>Metazoa</taxon>
        <taxon>Ecdysozoa</taxon>
        <taxon>Arthropoda</taxon>
        <taxon>Chelicerata</taxon>
        <taxon>Arachnida</taxon>
        <taxon>Araneae</taxon>
        <taxon>Araneomorphae</taxon>
        <taxon>Entelegynae</taxon>
        <taxon>Araneoidea</taxon>
        <taxon>Araneidae</taxon>
        <taxon>Caerostris</taxon>
    </lineage>
</organism>
<protein>
    <submittedName>
        <fullName evidence="1">Uncharacterized protein</fullName>
    </submittedName>
</protein>
<accession>A0AAV4NQ12</accession>
<comment type="caution">
    <text evidence="1">The sequence shown here is derived from an EMBL/GenBank/DDBJ whole genome shotgun (WGS) entry which is preliminary data.</text>
</comment>